<accession>A0ABW3T0M0</accession>
<evidence type="ECO:0000313" key="1">
    <source>
        <dbReference type="EMBL" id="MFD1190689.1"/>
    </source>
</evidence>
<dbReference type="Proteomes" id="UP001597216">
    <property type="component" value="Unassembled WGS sequence"/>
</dbReference>
<gene>
    <name evidence="1" type="ORF">ACFQ27_08875</name>
</gene>
<dbReference type="InterPro" id="IPR024078">
    <property type="entry name" value="LmbE-like_dom_sf"/>
</dbReference>
<evidence type="ECO:0008006" key="3">
    <source>
        <dbReference type="Google" id="ProtNLM"/>
    </source>
</evidence>
<reference evidence="2" key="1">
    <citation type="journal article" date="2019" name="Int. J. Syst. Evol. Microbiol.">
        <title>The Global Catalogue of Microorganisms (GCM) 10K type strain sequencing project: providing services to taxonomists for standard genome sequencing and annotation.</title>
        <authorList>
            <consortium name="The Broad Institute Genomics Platform"/>
            <consortium name="The Broad Institute Genome Sequencing Center for Infectious Disease"/>
            <person name="Wu L."/>
            <person name="Ma J."/>
        </authorList>
    </citation>
    <scope>NUCLEOTIDE SEQUENCE [LARGE SCALE GENOMIC DNA]</scope>
    <source>
        <strain evidence="2">CCUG 55074</strain>
    </source>
</reference>
<proteinExistence type="predicted"/>
<protein>
    <recommendedName>
        <fullName evidence="3">GlcNAc-PI de-N-acetylase</fullName>
    </recommendedName>
</protein>
<dbReference type="SUPFAM" id="SSF102588">
    <property type="entry name" value="LmbE-like"/>
    <property type="match status" value="1"/>
</dbReference>
<name>A0ABW3T0M0_9CAUL</name>
<evidence type="ECO:0000313" key="2">
    <source>
        <dbReference type="Proteomes" id="UP001597216"/>
    </source>
</evidence>
<dbReference type="RefSeq" id="WP_377353324.1">
    <property type="nucleotide sequence ID" value="NZ_JBHTLQ010000015.1"/>
</dbReference>
<organism evidence="1 2">
    <name type="scientific">Phenylobacterium conjunctum</name>
    <dbReference type="NCBI Taxonomy" id="1298959"/>
    <lineage>
        <taxon>Bacteria</taxon>
        <taxon>Pseudomonadati</taxon>
        <taxon>Pseudomonadota</taxon>
        <taxon>Alphaproteobacteria</taxon>
        <taxon>Caulobacterales</taxon>
        <taxon>Caulobacteraceae</taxon>
        <taxon>Phenylobacterium</taxon>
    </lineage>
</organism>
<comment type="caution">
    <text evidence="1">The sequence shown here is derived from an EMBL/GenBank/DDBJ whole genome shotgun (WGS) entry which is preliminary data.</text>
</comment>
<dbReference type="Gene3D" id="3.40.50.10320">
    <property type="entry name" value="LmbE-like"/>
    <property type="match status" value="1"/>
</dbReference>
<keyword evidence="2" id="KW-1185">Reference proteome</keyword>
<dbReference type="EMBL" id="JBHTLQ010000015">
    <property type="protein sequence ID" value="MFD1190689.1"/>
    <property type="molecule type" value="Genomic_DNA"/>
</dbReference>
<sequence length="246" mass="26834">MIVHLLAHFDDEYCAVPLILANRRAGLDQRFVYVADYASPEVTRVRMAETRAFLSGLGIAPEKVIHAASQVADGALHQDPLKAFEAARGAVEALGPASGFVTTAWEGGHADHDLCAAMTVALAGGRPIQQISLYQGRNTPGPLFATGDPIPENGPATRIRLPLADWLAWALAVRRYPSQWKSWAGLWPTMFASYLRRGFCVQALAPARVLERPHLGRLLYERRFGVAYEAVRAAADEILALRPGRA</sequence>